<keyword evidence="2" id="KW-0479">Metal-binding</keyword>
<dbReference type="PANTHER" id="PTHR46458">
    <property type="entry name" value="BLR2807 PROTEIN"/>
    <property type="match status" value="1"/>
</dbReference>
<feature type="region of interest" description="Disordered" evidence="4">
    <location>
        <begin position="1"/>
        <end position="20"/>
    </location>
</feature>
<gene>
    <name evidence="6 8 9" type="ORF">SRAE_1000201900</name>
</gene>
<proteinExistence type="predicted"/>
<evidence type="ECO:0000256" key="3">
    <source>
        <dbReference type="ARBA" id="ARBA00023004"/>
    </source>
</evidence>
<evidence type="ECO:0000313" key="8">
    <source>
        <dbReference type="WBParaSite" id="SRAE_1000201900.1"/>
    </source>
</evidence>
<protein>
    <submittedName>
        <fullName evidence="6 8">Globin-like domain and Globin, structural domain-containing protein</fullName>
    </submittedName>
</protein>
<dbReference type="WBParaSite" id="SRAE_1000201900.1">
    <property type="protein sequence ID" value="SRAE_1000201900.1"/>
    <property type="gene ID" value="WBGene00258631"/>
</dbReference>
<dbReference type="WormBase" id="SRAE_1000201900">
    <property type="protein sequence ID" value="SRP05381"/>
    <property type="gene ID" value="WBGene00258631"/>
</dbReference>
<accession>A0A090L1U6</accession>
<dbReference type="AlphaFoldDB" id="A0A090L1U6"/>
<dbReference type="InterPro" id="IPR000971">
    <property type="entry name" value="Globin"/>
</dbReference>
<evidence type="ECO:0000256" key="4">
    <source>
        <dbReference type="SAM" id="MobiDB-lite"/>
    </source>
</evidence>
<evidence type="ECO:0000313" key="7">
    <source>
        <dbReference type="Proteomes" id="UP000035682"/>
    </source>
</evidence>
<dbReference type="OrthoDB" id="5780832at2759"/>
<dbReference type="CDD" id="cd01040">
    <property type="entry name" value="Mb-like"/>
    <property type="match status" value="1"/>
</dbReference>
<evidence type="ECO:0000313" key="9">
    <source>
        <dbReference type="WormBase" id="SRAE_1000201900"/>
    </source>
</evidence>
<dbReference type="InterPro" id="IPR050532">
    <property type="entry name" value="Globin-like_OT"/>
</dbReference>
<dbReference type="STRING" id="34506.A0A090L1U6"/>
<dbReference type="RefSeq" id="XP_024502962.1">
    <property type="nucleotide sequence ID" value="XM_024649046.1"/>
</dbReference>
<reference evidence="6 7" key="1">
    <citation type="submission" date="2014-09" db="EMBL/GenBank/DDBJ databases">
        <authorList>
            <person name="Martin A.A."/>
        </authorList>
    </citation>
    <scope>NUCLEOTIDE SEQUENCE</scope>
    <source>
        <strain evidence="7">ED321</strain>
        <strain evidence="6">ED321 Heterogonic</strain>
    </source>
</reference>
<dbReference type="GO" id="GO:0046872">
    <property type="term" value="F:metal ion binding"/>
    <property type="evidence" value="ECO:0007669"/>
    <property type="project" value="UniProtKB-KW"/>
</dbReference>
<dbReference type="InterPro" id="IPR044399">
    <property type="entry name" value="Mb-like_M"/>
</dbReference>
<evidence type="ECO:0000313" key="6">
    <source>
        <dbReference type="EMBL" id="CEF63761.1"/>
    </source>
</evidence>
<evidence type="ECO:0000256" key="2">
    <source>
        <dbReference type="ARBA" id="ARBA00022723"/>
    </source>
</evidence>
<dbReference type="PROSITE" id="PS01033">
    <property type="entry name" value="GLOBIN"/>
    <property type="match status" value="1"/>
</dbReference>
<dbReference type="Gene3D" id="1.10.490.10">
    <property type="entry name" value="Globins"/>
    <property type="match status" value="1"/>
</dbReference>
<sequence length="359" mass="40515">MEKLLTSDDKKSQKNLNESSNIEMNEFNDLKINNDIRRLSESGFTKKEALNYKNTTIQPSKEVLSSDGIKNPKSYHKLLHSHHNVSLKVVGRSKTDPGERDLDLMYNDDNYIINDDIPSGSNVNFVHKTSGNVPYFSMTQKKIEGYNIGLRDKLDLNNKFLDPHMDLSINHPKTLSEQIGLSFYQQKLILQCWPNIYTTGVGSNFASNIYPTLCCKNSKAKALLQQADGVAVFSNSGVDCTTMHAKLTLEIMDSIIKNLDTNPLPIISYLQDTGYSHKSLKLQGMNMSMWDDLGDSILDGVRKNDLVRKHKELRRAWLAIIAFLIDNLKQGQNSFRSSPSITDIQLCSNINFSVSNNNS</sequence>
<keyword evidence="7" id="KW-1185">Reference proteome</keyword>
<evidence type="ECO:0000256" key="1">
    <source>
        <dbReference type="ARBA" id="ARBA00022617"/>
    </source>
</evidence>
<dbReference type="InterPro" id="IPR009050">
    <property type="entry name" value="Globin-like_sf"/>
</dbReference>
<feature type="domain" description="Globin" evidence="5">
    <location>
        <begin position="180"/>
        <end position="333"/>
    </location>
</feature>
<keyword evidence="1" id="KW-0349">Heme</keyword>
<name>A0A090L1U6_STRRB</name>
<dbReference type="InterPro" id="IPR012292">
    <property type="entry name" value="Globin/Proto"/>
</dbReference>
<dbReference type="GO" id="GO:0019825">
    <property type="term" value="F:oxygen binding"/>
    <property type="evidence" value="ECO:0007669"/>
    <property type="project" value="InterPro"/>
</dbReference>
<dbReference type="SUPFAM" id="SSF46458">
    <property type="entry name" value="Globin-like"/>
    <property type="match status" value="1"/>
</dbReference>
<organism evidence="6">
    <name type="scientific">Strongyloides ratti</name>
    <name type="common">Parasitic roundworm</name>
    <dbReference type="NCBI Taxonomy" id="34506"/>
    <lineage>
        <taxon>Eukaryota</taxon>
        <taxon>Metazoa</taxon>
        <taxon>Ecdysozoa</taxon>
        <taxon>Nematoda</taxon>
        <taxon>Chromadorea</taxon>
        <taxon>Rhabditida</taxon>
        <taxon>Tylenchina</taxon>
        <taxon>Panagrolaimomorpha</taxon>
        <taxon>Strongyloidoidea</taxon>
        <taxon>Strongyloididae</taxon>
        <taxon>Strongyloides</taxon>
    </lineage>
</organism>
<dbReference type="GO" id="GO:0020037">
    <property type="term" value="F:heme binding"/>
    <property type="evidence" value="ECO:0007669"/>
    <property type="project" value="InterPro"/>
</dbReference>
<dbReference type="Proteomes" id="UP000035682">
    <property type="component" value="Unplaced"/>
</dbReference>
<keyword evidence="3" id="KW-0408">Iron</keyword>
<feature type="compositionally biased region" description="Basic and acidic residues" evidence="4">
    <location>
        <begin position="1"/>
        <end position="12"/>
    </location>
</feature>
<dbReference type="CTD" id="36376126"/>
<evidence type="ECO:0000259" key="5">
    <source>
        <dbReference type="PROSITE" id="PS01033"/>
    </source>
</evidence>
<dbReference type="GeneID" id="36376126"/>
<dbReference type="PANTHER" id="PTHR46458:SF16">
    <property type="entry name" value="GLOBIN DOMAIN-CONTAINING PROTEIN-RELATED"/>
    <property type="match status" value="1"/>
</dbReference>
<dbReference type="EMBL" id="LN609528">
    <property type="protein sequence ID" value="CEF63761.1"/>
    <property type="molecule type" value="Genomic_DNA"/>
</dbReference>
<reference evidence="8" key="2">
    <citation type="submission" date="2020-12" db="UniProtKB">
        <authorList>
            <consortium name="WormBaseParasite"/>
        </authorList>
    </citation>
    <scope>IDENTIFICATION</scope>
</reference>